<proteinExistence type="predicted"/>
<gene>
    <name evidence="1" type="primary">RAP1GDS1</name>
    <name evidence="1" type="ORF">H4R26_004905</name>
</gene>
<dbReference type="EMBL" id="JANBQF010000637">
    <property type="protein sequence ID" value="KAJ1999815.1"/>
    <property type="molecule type" value="Genomic_DNA"/>
</dbReference>
<keyword evidence="2" id="KW-1185">Reference proteome</keyword>
<dbReference type="SUPFAM" id="SSF48371">
    <property type="entry name" value="ARM repeat"/>
    <property type="match status" value="1"/>
</dbReference>
<dbReference type="InterPro" id="IPR016024">
    <property type="entry name" value="ARM-type_fold"/>
</dbReference>
<organism evidence="1 2">
    <name type="scientific">Coemansia thaxteri</name>
    <dbReference type="NCBI Taxonomy" id="2663907"/>
    <lineage>
        <taxon>Eukaryota</taxon>
        <taxon>Fungi</taxon>
        <taxon>Fungi incertae sedis</taxon>
        <taxon>Zoopagomycota</taxon>
        <taxon>Kickxellomycotina</taxon>
        <taxon>Kickxellomycetes</taxon>
        <taxon>Kickxellales</taxon>
        <taxon>Kickxellaceae</taxon>
        <taxon>Coemansia</taxon>
    </lineage>
</organism>
<dbReference type="Gene3D" id="1.25.10.10">
    <property type="entry name" value="Leucine-rich Repeat Variant"/>
    <property type="match status" value="2"/>
</dbReference>
<dbReference type="InterPro" id="IPR040144">
    <property type="entry name" value="RAP1GDS1"/>
</dbReference>
<protein>
    <submittedName>
        <fullName evidence="1">Rap1 GTPase-GDP dissociation stimulator 1</fullName>
    </submittedName>
</protein>
<evidence type="ECO:0000313" key="2">
    <source>
        <dbReference type="Proteomes" id="UP001150907"/>
    </source>
</evidence>
<dbReference type="GO" id="GO:0005085">
    <property type="term" value="F:guanyl-nucleotide exchange factor activity"/>
    <property type="evidence" value="ECO:0007669"/>
    <property type="project" value="InterPro"/>
</dbReference>
<dbReference type="OrthoDB" id="26149at2759"/>
<comment type="caution">
    <text evidence="1">The sequence shown here is derived from an EMBL/GenBank/DDBJ whole genome shotgun (WGS) entry which is preliminary data.</text>
</comment>
<dbReference type="InterPro" id="IPR011989">
    <property type="entry name" value="ARM-like"/>
</dbReference>
<reference evidence="1" key="1">
    <citation type="submission" date="2022-07" db="EMBL/GenBank/DDBJ databases">
        <title>Phylogenomic reconstructions and comparative analyses of Kickxellomycotina fungi.</title>
        <authorList>
            <person name="Reynolds N.K."/>
            <person name="Stajich J.E."/>
            <person name="Barry K."/>
            <person name="Grigoriev I.V."/>
            <person name="Crous P."/>
            <person name="Smith M.E."/>
        </authorList>
    </citation>
    <scope>NUCLEOTIDE SEQUENCE</scope>
    <source>
        <strain evidence="1">IMI 214461</strain>
    </source>
</reference>
<dbReference type="AlphaFoldDB" id="A0A9W8BDZ2"/>
<dbReference type="Proteomes" id="UP001150907">
    <property type="component" value="Unassembled WGS sequence"/>
</dbReference>
<sequence length="652" mass="68276">MSDPLLSDLLACPPGDAVATAKAFKALADQCRSADTRAALTQTPHLADASSTALTRTLASLQTTAPDAAHRAELVFLLVQVLRCIGNHAADNDAARAQLLASGAVAAIAHVLVSVPEAARDPLARAAFGAALNVALDNEPCAAALIANGALLPHIQQLTQESPAGSLELWPVVCAGLDGLCEHALAPPQFEAHSDYILSILRALARLARRHVAAEPTSRGAMRTLLWVLCETLEKSAAVRRQLCRPESVLSLFDLLDFYLTTGIGLEEQAEVDDSPHPLPPNRPIPQPANRYADAATQAIVAVSGEDAALEALFPSHALMARLVAILTANHDTGRSADSSARADAMAAAAALCLGNLARSDEHCTQLLAPAYAPLIRTLIHEWFAPRSVNVRTRHAASGLLKNLCLPAANRSLLVEFGLVSVAAANISTAVVPIQANSIGMLRHLASGSPAPDSILSLVGNSPDAALPNALQVVASTDVDAIRCEGTRLIATIVKRVYLSDDGSGGTYLPARKAVEDACYDLATPLVRLILRDGVRHPLLRQESLVALTVLAATGDKSRHVKDIVRLLVPANSIPLAAGPPSESDEEQNETTAGFADVLAALIANSDPAWPQASLQAKSLVSQLNLASSSLTDGDFTNGLEILHSKLAPLLN</sequence>
<name>A0A9W8BDZ2_9FUNG</name>
<accession>A0A9W8BDZ2</accession>
<evidence type="ECO:0000313" key="1">
    <source>
        <dbReference type="EMBL" id="KAJ1999815.1"/>
    </source>
</evidence>
<dbReference type="PANTHER" id="PTHR10957">
    <property type="entry name" value="RAP1 GTPASE-GDP DISSOCIATION STIMULATOR 1"/>
    <property type="match status" value="1"/>
</dbReference>